<keyword evidence="6 7" id="KW-0472">Membrane</keyword>
<dbReference type="EMBL" id="JAVIKH010000013">
    <property type="protein sequence ID" value="MDX8336760.1"/>
    <property type="molecule type" value="Genomic_DNA"/>
</dbReference>
<feature type="transmembrane region" description="Helical" evidence="7">
    <location>
        <begin position="185"/>
        <end position="207"/>
    </location>
</feature>
<comment type="caution">
    <text evidence="9">The sequence shown here is derived from an EMBL/GenBank/DDBJ whole genome shotgun (WGS) entry which is preliminary data.</text>
</comment>
<reference evidence="10" key="1">
    <citation type="submission" date="2023-07" db="EMBL/GenBank/DDBJ databases">
        <authorList>
            <person name="Colorado M.A."/>
            <person name="Villamil L.M."/>
            <person name="Melo J.F."/>
            <person name="Rodriguez J.A."/>
            <person name="Ruiz R.Y."/>
        </authorList>
    </citation>
    <scope>NUCLEOTIDE SEQUENCE [LARGE SCALE GENOMIC DNA]</scope>
    <source>
        <strain evidence="10">C33</strain>
    </source>
</reference>
<evidence type="ECO:0000313" key="9">
    <source>
        <dbReference type="EMBL" id="MDX8336760.1"/>
    </source>
</evidence>
<accession>A0ABU4WED0</accession>
<dbReference type="Gene3D" id="1.10.3720.10">
    <property type="entry name" value="MetI-like"/>
    <property type="match status" value="1"/>
</dbReference>
<dbReference type="Proteomes" id="UP001279681">
    <property type="component" value="Unassembled WGS sequence"/>
</dbReference>
<feature type="transmembrane region" description="Helical" evidence="7">
    <location>
        <begin position="78"/>
        <end position="101"/>
    </location>
</feature>
<sequence length="216" mass="23065">MVFNMLVQATIETIYMVLLSVVVSLIIGFPCGILAAITSEGHIFENKSINRVLNGIINVTRSFPYIILMILLLPLSRFIIGTTIGSTAAIVPLSISAAPFVARIVENCVLEVDRGVIEASESLGANNFTIITKVIIPESLASLVQGITLLIINLIGLSAMAGAIGGGGLGDLAIRFGYNRFKLDIMIYSVLVIIVLVQGVQLIGNLISNRLKKNGR</sequence>
<evidence type="ECO:0000259" key="8">
    <source>
        <dbReference type="PROSITE" id="PS50928"/>
    </source>
</evidence>
<dbReference type="InterPro" id="IPR000515">
    <property type="entry name" value="MetI-like"/>
</dbReference>
<dbReference type="PROSITE" id="PS50928">
    <property type="entry name" value="ABC_TM1"/>
    <property type="match status" value="1"/>
</dbReference>
<comment type="subcellular location">
    <subcellularLocation>
        <location evidence="1 7">Cell membrane</location>
        <topology evidence="1 7">Multi-pass membrane protein</topology>
    </subcellularLocation>
</comment>
<feature type="transmembrane region" description="Helical" evidence="7">
    <location>
        <begin position="14"/>
        <end position="37"/>
    </location>
</feature>
<proteinExistence type="inferred from homology"/>
<dbReference type="InterPro" id="IPR035906">
    <property type="entry name" value="MetI-like_sf"/>
</dbReference>
<dbReference type="SUPFAM" id="SSF161098">
    <property type="entry name" value="MetI-like"/>
    <property type="match status" value="1"/>
</dbReference>
<dbReference type="InterPro" id="IPR051322">
    <property type="entry name" value="AA_ABC_Transporter_Permease"/>
</dbReference>
<comment type="similarity">
    <text evidence="7">Belongs to the binding-protein-dependent transport system permease family.</text>
</comment>
<evidence type="ECO:0000256" key="3">
    <source>
        <dbReference type="ARBA" id="ARBA00022475"/>
    </source>
</evidence>
<evidence type="ECO:0000256" key="6">
    <source>
        <dbReference type="ARBA" id="ARBA00023136"/>
    </source>
</evidence>
<keyword evidence="4 7" id="KW-0812">Transmembrane</keyword>
<organism evidence="9 10">
    <name type="scientific">Candidatus Cetobacterium colombiensis</name>
    <dbReference type="NCBI Taxonomy" id="3073100"/>
    <lineage>
        <taxon>Bacteria</taxon>
        <taxon>Fusobacteriati</taxon>
        <taxon>Fusobacteriota</taxon>
        <taxon>Fusobacteriia</taxon>
        <taxon>Fusobacteriales</taxon>
        <taxon>Fusobacteriaceae</taxon>
        <taxon>Cetobacterium</taxon>
    </lineage>
</organism>
<keyword evidence="10" id="KW-1185">Reference proteome</keyword>
<feature type="transmembrane region" description="Helical" evidence="7">
    <location>
        <begin position="143"/>
        <end position="165"/>
    </location>
</feature>
<protein>
    <submittedName>
        <fullName evidence="9">Methionine ABC transporter permease</fullName>
    </submittedName>
</protein>
<keyword evidence="3" id="KW-1003">Cell membrane</keyword>
<evidence type="ECO:0000313" key="10">
    <source>
        <dbReference type="Proteomes" id="UP001279681"/>
    </source>
</evidence>
<gene>
    <name evidence="9" type="ORF">RFV38_09690</name>
</gene>
<feature type="transmembrane region" description="Helical" evidence="7">
    <location>
        <begin position="49"/>
        <end position="72"/>
    </location>
</feature>
<name>A0ABU4WED0_9FUSO</name>
<evidence type="ECO:0000256" key="1">
    <source>
        <dbReference type="ARBA" id="ARBA00004651"/>
    </source>
</evidence>
<evidence type="ECO:0000256" key="7">
    <source>
        <dbReference type="RuleBase" id="RU363032"/>
    </source>
</evidence>
<dbReference type="RefSeq" id="WP_320314139.1">
    <property type="nucleotide sequence ID" value="NZ_JAVIKH010000013.1"/>
</dbReference>
<keyword evidence="2 7" id="KW-0813">Transport</keyword>
<feature type="domain" description="ABC transmembrane type-1" evidence="8">
    <location>
        <begin position="10"/>
        <end position="204"/>
    </location>
</feature>
<evidence type="ECO:0000256" key="2">
    <source>
        <dbReference type="ARBA" id="ARBA00022448"/>
    </source>
</evidence>
<evidence type="ECO:0000256" key="4">
    <source>
        <dbReference type="ARBA" id="ARBA00022692"/>
    </source>
</evidence>
<keyword evidence="5 7" id="KW-1133">Transmembrane helix</keyword>
<dbReference type="PANTHER" id="PTHR30450">
    <property type="entry name" value="ABC TRANSPORTER PERMEASE"/>
    <property type="match status" value="1"/>
</dbReference>
<evidence type="ECO:0000256" key="5">
    <source>
        <dbReference type="ARBA" id="ARBA00022989"/>
    </source>
</evidence>
<dbReference type="Pfam" id="PF00528">
    <property type="entry name" value="BPD_transp_1"/>
    <property type="match status" value="1"/>
</dbReference>
<dbReference type="CDD" id="cd06261">
    <property type="entry name" value="TM_PBP2"/>
    <property type="match status" value="1"/>
</dbReference>
<dbReference type="PANTHER" id="PTHR30450:SF1">
    <property type="entry name" value="D-METHIONINE TRANSPORT SYSTEM PERMEASE PROTEIN METI-RELATED"/>
    <property type="match status" value="1"/>
</dbReference>